<reference evidence="2" key="1">
    <citation type="submission" date="2021-03" db="EMBL/GenBank/DDBJ databases">
        <title>Draft genome sequence of rust myrtle Austropuccinia psidii MF-1, a brazilian biotype.</title>
        <authorList>
            <person name="Quecine M.C."/>
            <person name="Pachon D.M.R."/>
            <person name="Bonatelli M.L."/>
            <person name="Correr F.H."/>
            <person name="Franceschini L.M."/>
            <person name="Leite T.F."/>
            <person name="Margarido G.R.A."/>
            <person name="Almeida C.A."/>
            <person name="Ferrarezi J.A."/>
            <person name="Labate C.A."/>
        </authorList>
    </citation>
    <scope>NUCLEOTIDE SEQUENCE</scope>
    <source>
        <strain evidence="2">MF-1</strain>
    </source>
</reference>
<evidence type="ECO:0000256" key="1">
    <source>
        <dbReference type="SAM" id="MobiDB-lite"/>
    </source>
</evidence>
<protein>
    <submittedName>
        <fullName evidence="2">Uncharacterized protein</fullName>
    </submittedName>
</protein>
<evidence type="ECO:0000313" key="3">
    <source>
        <dbReference type="Proteomes" id="UP000765509"/>
    </source>
</evidence>
<gene>
    <name evidence="2" type="ORF">O181_033181</name>
</gene>
<comment type="caution">
    <text evidence="2">The sequence shown here is derived from an EMBL/GenBank/DDBJ whole genome shotgun (WGS) entry which is preliminary data.</text>
</comment>
<name>A0A9Q3H6U7_9BASI</name>
<keyword evidence="3" id="KW-1185">Reference proteome</keyword>
<sequence>MRHTQILTPVQDPGASHAKPCTVPNNSNNCLRQGSLATAPTLPYAGAGAQRFTRKSLSLCRFLTIQTNANARAGFRQFTCKSLCLYRFLTLHTRNTDTCTGSRQFRPFLTPGQPPDNSKNSLHN</sequence>
<feature type="compositionally biased region" description="Polar residues" evidence="1">
    <location>
        <begin position="115"/>
        <end position="124"/>
    </location>
</feature>
<evidence type="ECO:0000313" key="2">
    <source>
        <dbReference type="EMBL" id="MBW0493466.1"/>
    </source>
</evidence>
<feature type="region of interest" description="Disordered" evidence="1">
    <location>
        <begin position="100"/>
        <end position="124"/>
    </location>
</feature>
<dbReference type="AlphaFoldDB" id="A0A9Q3H6U7"/>
<dbReference type="Proteomes" id="UP000765509">
    <property type="component" value="Unassembled WGS sequence"/>
</dbReference>
<proteinExistence type="predicted"/>
<accession>A0A9Q3H6U7</accession>
<organism evidence="2 3">
    <name type="scientific">Austropuccinia psidii MF-1</name>
    <dbReference type="NCBI Taxonomy" id="1389203"/>
    <lineage>
        <taxon>Eukaryota</taxon>
        <taxon>Fungi</taxon>
        <taxon>Dikarya</taxon>
        <taxon>Basidiomycota</taxon>
        <taxon>Pucciniomycotina</taxon>
        <taxon>Pucciniomycetes</taxon>
        <taxon>Pucciniales</taxon>
        <taxon>Sphaerophragmiaceae</taxon>
        <taxon>Austropuccinia</taxon>
    </lineage>
</organism>
<dbReference type="EMBL" id="AVOT02012080">
    <property type="protein sequence ID" value="MBW0493466.1"/>
    <property type="molecule type" value="Genomic_DNA"/>
</dbReference>